<gene>
    <name evidence="2" type="ORF">DW322_19450</name>
</gene>
<dbReference type="Pfam" id="PF14012">
    <property type="entry name" value="DUF4229"/>
    <property type="match status" value="1"/>
</dbReference>
<feature type="transmembrane region" description="Helical" evidence="1">
    <location>
        <begin position="12"/>
        <end position="35"/>
    </location>
</feature>
<dbReference type="Proteomes" id="UP000471120">
    <property type="component" value="Unassembled WGS sequence"/>
</dbReference>
<dbReference type="InterPro" id="IPR025323">
    <property type="entry name" value="DUF4229"/>
</dbReference>
<evidence type="ECO:0000313" key="2">
    <source>
        <dbReference type="EMBL" id="TXG92895.1"/>
    </source>
</evidence>
<organism evidence="2 3">
    <name type="scientific">Rhodococcus rhodnii</name>
    <dbReference type="NCBI Taxonomy" id="38312"/>
    <lineage>
        <taxon>Bacteria</taxon>
        <taxon>Bacillati</taxon>
        <taxon>Actinomycetota</taxon>
        <taxon>Actinomycetes</taxon>
        <taxon>Mycobacteriales</taxon>
        <taxon>Nocardiaceae</taxon>
        <taxon>Rhodococcus</taxon>
    </lineage>
</organism>
<dbReference type="EMBL" id="QRCM01000001">
    <property type="protein sequence ID" value="TXG92895.1"/>
    <property type="molecule type" value="Genomic_DNA"/>
</dbReference>
<reference evidence="2 3" key="1">
    <citation type="submission" date="2018-07" db="EMBL/GenBank/DDBJ databases">
        <title>Genome sequence of Rhodococcus rhodnii ATCC 35071 from Rhodnius prolixus.</title>
        <authorList>
            <person name="Patel V."/>
            <person name="Vogel K.J."/>
        </authorList>
    </citation>
    <scope>NUCLEOTIDE SEQUENCE [LARGE SCALE GENOMIC DNA]</scope>
    <source>
        <strain evidence="2 3">ATCC 35071</strain>
    </source>
</reference>
<comment type="caution">
    <text evidence="2">The sequence shown here is derived from an EMBL/GenBank/DDBJ whole genome shotgun (WGS) entry which is preliminary data.</text>
</comment>
<keyword evidence="1" id="KW-0812">Transmembrane</keyword>
<protein>
    <submittedName>
        <fullName evidence="2">DUF4229 domain-containing protein</fullName>
    </submittedName>
</protein>
<accession>A0A6P2CJT4</accession>
<evidence type="ECO:0000313" key="3">
    <source>
        <dbReference type="Proteomes" id="UP000471120"/>
    </source>
</evidence>
<feature type="transmembrane region" description="Helical" evidence="1">
    <location>
        <begin position="41"/>
        <end position="60"/>
    </location>
</feature>
<sequence>MTKGRLAADILLYTLARLAIVVVVAAIIVGGGALVGVTVPLLVAAIFGVLIAMPVSMFVLGGMRRRLNAAIAGFDAQRRADREALHARLRGDSK</sequence>
<name>A0A6P2CJT4_9NOCA</name>
<proteinExistence type="predicted"/>
<keyword evidence="1" id="KW-0472">Membrane</keyword>
<dbReference type="AlphaFoldDB" id="A0A6P2CJT4"/>
<evidence type="ECO:0000256" key="1">
    <source>
        <dbReference type="SAM" id="Phobius"/>
    </source>
</evidence>
<keyword evidence="1" id="KW-1133">Transmembrane helix</keyword>